<organism evidence="1 2">
    <name type="scientific">Setomelanomma holmii</name>
    <dbReference type="NCBI Taxonomy" id="210430"/>
    <lineage>
        <taxon>Eukaryota</taxon>
        <taxon>Fungi</taxon>
        <taxon>Dikarya</taxon>
        <taxon>Ascomycota</taxon>
        <taxon>Pezizomycotina</taxon>
        <taxon>Dothideomycetes</taxon>
        <taxon>Pleosporomycetidae</taxon>
        <taxon>Pleosporales</taxon>
        <taxon>Pleosporineae</taxon>
        <taxon>Phaeosphaeriaceae</taxon>
        <taxon>Setomelanomma</taxon>
    </lineage>
</organism>
<gene>
    <name evidence="1" type="ORF">EK21DRAFT_93492</name>
</gene>
<reference evidence="1" key="1">
    <citation type="journal article" date="2020" name="Stud. Mycol.">
        <title>101 Dothideomycetes genomes: a test case for predicting lifestyles and emergence of pathogens.</title>
        <authorList>
            <person name="Haridas S."/>
            <person name="Albert R."/>
            <person name="Binder M."/>
            <person name="Bloem J."/>
            <person name="Labutti K."/>
            <person name="Salamov A."/>
            <person name="Andreopoulos B."/>
            <person name="Baker S."/>
            <person name="Barry K."/>
            <person name="Bills G."/>
            <person name="Bluhm B."/>
            <person name="Cannon C."/>
            <person name="Castanera R."/>
            <person name="Culley D."/>
            <person name="Daum C."/>
            <person name="Ezra D."/>
            <person name="Gonzalez J."/>
            <person name="Henrissat B."/>
            <person name="Kuo A."/>
            <person name="Liang C."/>
            <person name="Lipzen A."/>
            <person name="Lutzoni F."/>
            <person name="Magnuson J."/>
            <person name="Mondo S."/>
            <person name="Nolan M."/>
            <person name="Ohm R."/>
            <person name="Pangilinan J."/>
            <person name="Park H.-J."/>
            <person name="Ramirez L."/>
            <person name="Alfaro M."/>
            <person name="Sun H."/>
            <person name="Tritt A."/>
            <person name="Yoshinaga Y."/>
            <person name="Zwiers L.-H."/>
            <person name="Turgeon B."/>
            <person name="Goodwin S."/>
            <person name="Spatafora J."/>
            <person name="Crous P."/>
            <person name="Grigoriev I."/>
        </authorList>
    </citation>
    <scope>NUCLEOTIDE SEQUENCE</scope>
    <source>
        <strain evidence="1">CBS 110217</strain>
    </source>
</reference>
<name>A0A9P4GYT1_9PLEO</name>
<proteinExistence type="predicted"/>
<accession>A0A9P4GYT1</accession>
<keyword evidence="2" id="KW-1185">Reference proteome</keyword>
<protein>
    <submittedName>
        <fullName evidence="1">Uncharacterized protein</fullName>
    </submittedName>
</protein>
<sequence>MCLTSSSDEPRMNRLHLERSTQLNQLFQTGLYELQNQWTTPPDEDETTFVASRVARILHLMHLSAISSSVSSGVDASSGLPYTSESWFGRALPARLPWSSDDSYSRRDFCCNRCRRAGSKRPSRGRTSKDIAKDCTILLGLWEASLLEGMLYDVVVAPCRRGLTNSRGGHDRAERACGMRWSEYHFQPAITRTLCLGTSENPHTRRDDA</sequence>
<dbReference type="AlphaFoldDB" id="A0A9P4GYT1"/>
<comment type="caution">
    <text evidence="1">The sequence shown here is derived from an EMBL/GenBank/DDBJ whole genome shotgun (WGS) entry which is preliminary data.</text>
</comment>
<evidence type="ECO:0000313" key="2">
    <source>
        <dbReference type="Proteomes" id="UP000799777"/>
    </source>
</evidence>
<dbReference type="Proteomes" id="UP000799777">
    <property type="component" value="Unassembled WGS sequence"/>
</dbReference>
<dbReference type="EMBL" id="ML978273">
    <property type="protein sequence ID" value="KAF2025163.1"/>
    <property type="molecule type" value="Genomic_DNA"/>
</dbReference>
<evidence type="ECO:0000313" key="1">
    <source>
        <dbReference type="EMBL" id="KAF2025163.1"/>
    </source>
</evidence>